<dbReference type="eggNOG" id="COG1228">
    <property type="taxonomic scope" value="Bacteria"/>
</dbReference>
<dbReference type="InterPro" id="IPR011059">
    <property type="entry name" value="Metal-dep_hydrolase_composite"/>
</dbReference>
<dbReference type="PANTHER" id="PTHR43135">
    <property type="entry name" value="ALPHA-D-RIBOSE 1-METHYLPHOSPHONATE 5-TRIPHOSPHATE DIPHOSPHATASE"/>
    <property type="match status" value="1"/>
</dbReference>
<dbReference type="InterPro" id="IPR032466">
    <property type="entry name" value="Metal_Hydrolase"/>
</dbReference>
<dbReference type="Gene3D" id="3.20.20.140">
    <property type="entry name" value="Metal-dependent hydrolases"/>
    <property type="match status" value="1"/>
</dbReference>
<gene>
    <name evidence="2" type="ORF">SAMN04489726_0775</name>
</gene>
<dbReference type="PANTHER" id="PTHR43135:SF3">
    <property type="entry name" value="ALPHA-D-RIBOSE 1-METHYLPHOSPHONATE 5-TRIPHOSPHATE DIPHOSPHATASE"/>
    <property type="match status" value="1"/>
</dbReference>
<dbReference type="SUPFAM" id="SSF51556">
    <property type="entry name" value="Metallo-dependent hydrolases"/>
    <property type="match status" value="1"/>
</dbReference>
<evidence type="ECO:0000313" key="3">
    <source>
        <dbReference type="Proteomes" id="UP000183376"/>
    </source>
</evidence>
<organism evidence="2 3">
    <name type="scientific">Allokutzneria albata</name>
    <name type="common">Kibdelosporangium albatum</name>
    <dbReference type="NCBI Taxonomy" id="211114"/>
    <lineage>
        <taxon>Bacteria</taxon>
        <taxon>Bacillati</taxon>
        <taxon>Actinomycetota</taxon>
        <taxon>Actinomycetes</taxon>
        <taxon>Pseudonocardiales</taxon>
        <taxon>Pseudonocardiaceae</taxon>
        <taxon>Allokutzneria</taxon>
    </lineage>
</organism>
<evidence type="ECO:0000259" key="1">
    <source>
        <dbReference type="Pfam" id="PF01979"/>
    </source>
</evidence>
<dbReference type="STRING" id="211114.SAMN04489726_0775"/>
<dbReference type="Proteomes" id="UP000183376">
    <property type="component" value="Chromosome I"/>
</dbReference>
<feature type="domain" description="Amidohydrolase-related" evidence="1">
    <location>
        <begin position="61"/>
        <end position="393"/>
    </location>
</feature>
<dbReference type="AlphaFoldDB" id="A0A1G9RZ06"/>
<dbReference type="InterPro" id="IPR051781">
    <property type="entry name" value="Metallo-dep_Hydrolase"/>
</dbReference>
<protein>
    <submittedName>
        <fullName evidence="2">Imidazolonepropionase</fullName>
    </submittedName>
</protein>
<keyword evidence="3" id="KW-1185">Reference proteome</keyword>
<accession>A0A1G9RZ06</accession>
<dbReference type="SUPFAM" id="SSF51338">
    <property type="entry name" value="Composite domain of metallo-dependent hydrolases"/>
    <property type="match status" value="1"/>
</dbReference>
<dbReference type="RefSeq" id="WP_162184856.1">
    <property type="nucleotide sequence ID" value="NZ_JOEF01000011.1"/>
</dbReference>
<dbReference type="InterPro" id="IPR006680">
    <property type="entry name" value="Amidohydro-rel"/>
</dbReference>
<proteinExistence type="predicted"/>
<dbReference type="EMBL" id="LT629701">
    <property type="protein sequence ID" value="SDM28267.1"/>
    <property type="molecule type" value="Genomic_DNA"/>
</dbReference>
<sequence>MATRLDEDVVLVRGAALADGRSAELRRGVSLLVEHGVVAGVWDTGDEPPHRGRVIDASGATIIPGMVDSHSHLSMPGGAQWVQRGFDSTEELLAVAEENGDLMVRAGIRWARDVGAPRRPDPVTGGERALSLRLRDAWRGRADRPYIRAAGTWLGKSGALPHGLAVEVEHGADLLAAARVQLDDGADLVKLYLDGPDRDTPPFTVEEVTAVVREAHARGARVAAHSGMLHGSQVGAAAGVDSIEHGFQLDRDAASAMAKAGTVLVSTLGVMHSWLTFTDTSTVDRFTAPDSRATIGARLEAAEEGVRLAHAAGVPIAAGSDFGGGSLRANQLAWEAEALVRAGIPPHEALAALTWRGGDLLGDPTAGRLEVGGPAHFSLVHGDPLSDPASLWRVWLTR</sequence>
<dbReference type="Pfam" id="PF01979">
    <property type="entry name" value="Amidohydro_1"/>
    <property type="match status" value="1"/>
</dbReference>
<reference evidence="2 3" key="1">
    <citation type="submission" date="2016-10" db="EMBL/GenBank/DDBJ databases">
        <authorList>
            <person name="de Groot N.N."/>
        </authorList>
    </citation>
    <scope>NUCLEOTIDE SEQUENCE [LARGE SCALE GENOMIC DNA]</scope>
    <source>
        <strain evidence="2 3">DSM 44149</strain>
    </source>
</reference>
<evidence type="ECO:0000313" key="2">
    <source>
        <dbReference type="EMBL" id="SDM28267.1"/>
    </source>
</evidence>
<name>A0A1G9RZ06_ALLAB</name>
<dbReference type="Gene3D" id="2.30.40.10">
    <property type="entry name" value="Urease, subunit C, domain 1"/>
    <property type="match status" value="1"/>
</dbReference>
<dbReference type="GO" id="GO:0016810">
    <property type="term" value="F:hydrolase activity, acting on carbon-nitrogen (but not peptide) bonds"/>
    <property type="evidence" value="ECO:0007669"/>
    <property type="project" value="InterPro"/>
</dbReference>